<comment type="subcellular location">
    <subcellularLocation>
        <location evidence="1">Membrane</location>
        <topology evidence="1">Multi-pass membrane protein</topology>
    </subcellularLocation>
</comment>
<feature type="transmembrane region" description="Helical" evidence="5">
    <location>
        <begin position="290"/>
        <end position="314"/>
    </location>
</feature>
<dbReference type="GO" id="GO:0005886">
    <property type="term" value="C:plasma membrane"/>
    <property type="evidence" value="ECO:0007669"/>
    <property type="project" value="TreeGrafter"/>
</dbReference>
<evidence type="ECO:0000256" key="1">
    <source>
        <dbReference type="ARBA" id="ARBA00004141"/>
    </source>
</evidence>
<organism evidence="6 7">
    <name type="scientific">Plectosphaerella cucumerina</name>
    <dbReference type="NCBI Taxonomy" id="40658"/>
    <lineage>
        <taxon>Eukaryota</taxon>
        <taxon>Fungi</taxon>
        <taxon>Dikarya</taxon>
        <taxon>Ascomycota</taxon>
        <taxon>Pezizomycotina</taxon>
        <taxon>Sordariomycetes</taxon>
        <taxon>Hypocreomycetidae</taxon>
        <taxon>Glomerellales</taxon>
        <taxon>Plectosphaerellaceae</taxon>
        <taxon>Plectosphaerella</taxon>
    </lineage>
</organism>
<dbReference type="InterPro" id="IPR007568">
    <property type="entry name" value="RTA1"/>
</dbReference>
<feature type="transmembrane region" description="Helical" evidence="5">
    <location>
        <begin position="252"/>
        <end position="270"/>
    </location>
</feature>
<evidence type="ECO:0000313" key="6">
    <source>
        <dbReference type="EMBL" id="KAH7374513.1"/>
    </source>
</evidence>
<dbReference type="OrthoDB" id="3358017at2759"/>
<dbReference type="PANTHER" id="PTHR31465:SF8">
    <property type="entry name" value="DOMAIN PROTEIN, PUTATIVE (AFU_ORTHOLOGUE AFUA_6G14140)-RELATED"/>
    <property type="match status" value="1"/>
</dbReference>
<feature type="transmembrane region" description="Helical" evidence="5">
    <location>
        <begin position="63"/>
        <end position="82"/>
    </location>
</feature>
<evidence type="ECO:0000256" key="4">
    <source>
        <dbReference type="ARBA" id="ARBA00023136"/>
    </source>
</evidence>
<dbReference type="Pfam" id="PF04479">
    <property type="entry name" value="RTA1"/>
    <property type="match status" value="1"/>
</dbReference>
<evidence type="ECO:0000256" key="5">
    <source>
        <dbReference type="SAM" id="Phobius"/>
    </source>
</evidence>
<comment type="caution">
    <text evidence="6">The sequence shown here is derived from an EMBL/GenBank/DDBJ whole genome shotgun (WGS) entry which is preliminary data.</text>
</comment>
<evidence type="ECO:0000256" key="3">
    <source>
        <dbReference type="ARBA" id="ARBA00022989"/>
    </source>
</evidence>
<evidence type="ECO:0000256" key="2">
    <source>
        <dbReference type="ARBA" id="ARBA00022692"/>
    </source>
</evidence>
<gene>
    <name evidence="6" type="ORF">B0T11DRAFT_1142</name>
</gene>
<feature type="transmembrane region" description="Helical" evidence="5">
    <location>
        <begin position="173"/>
        <end position="200"/>
    </location>
</feature>
<reference evidence="6" key="1">
    <citation type="journal article" date="2021" name="Nat. Commun.">
        <title>Genetic determinants of endophytism in the Arabidopsis root mycobiome.</title>
        <authorList>
            <person name="Mesny F."/>
            <person name="Miyauchi S."/>
            <person name="Thiergart T."/>
            <person name="Pickel B."/>
            <person name="Atanasova L."/>
            <person name="Karlsson M."/>
            <person name="Huettel B."/>
            <person name="Barry K.W."/>
            <person name="Haridas S."/>
            <person name="Chen C."/>
            <person name="Bauer D."/>
            <person name="Andreopoulos W."/>
            <person name="Pangilinan J."/>
            <person name="LaButti K."/>
            <person name="Riley R."/>
            <person name="Lipzen A."/>
            <person name="Clum A."/>
            <person name="Drula E."/>
            <person name="Henrissat B."/>
            <person name="Kohler A."/>
            <person name="Grigoriev I.V."/>
            <person name="Martin F.M."/>
            <person name="Hacquard S."/>
        </authorList>
    </citation>
    <scope>NUCLEOTIDE SEQUENCE</scope>
    <source>
        <strain evidence="6">MPI-CAGE-AT-0016</strain>
    </source>
</reference>
<keyword evidence="4 5" id="KW-0472">Membrane</keyword>
<feature type="transmembrane region" description="Helical" evidence="5">
    <location>
        <begin position="136"/>
        <end position="161"/>
    </location>
</feature>
<accession>A0A8K0TLR7</accession>
<sequence length="348" mass="38167">MASSSNDTFHPSFGNCPQVSDICPVEATIYGDYFTTSACTAFAFAYAVLILSQAYYAGKGTSWTYTIWLGIGTIFELAGYSARIIMSYNPWIFEAFLVQNMTLMLGPTFTAAATSVTFKFLVLWYGEQWSVVRPKLVPYIFVGSDFVSIMIQSAGGGLAAASSDGSNPSMANLANTLMIGGVIFQVVNMVACGGLMVLFWHRRRKGEMSGLTKIESSTARLWNPSTSQVNLVGGVEKGVSRGTAEEKKRMRIYVWSITVAYIAILIRCIYRVPDMISGYGSDLQKMETLFLALDGAVILVSTAILTFVHPATFFPYMTRQTPKQVEAKTALLDPTSYQPATYEMGLLR</sequence>
<proteinExistence type="predicted"/>
<name>A0A8K0TLR7_9PEZI</name>
<feature type="transmembrane region" description="Helical" evidence="5">
    <location>
        <begin position="33"/>
        <end position="51"/>
    </location>
</feature>
<keyword evidence="7" id="KW-1185">Reference proteome</keyword>
<protein>
    <submittedName>
        <fullName evidence="6">RTA1 like protein-domain-containing protein</fullName>
    </submittedName>
</protein>
<evidence type="ECO:0000313" key="7">
    <source>
        <dbReference type="Proteomes" id="UP000813385"/>
    </source>
</evidence>
<dbReference type="EMBL" id="JAGPXD010000001">
    <property type="protein sequence ID" value="KAH7374513.1"/>
    <property type="molecule type" value="Genomic_DNA"/>
</dbReference>
<feature type="transmembrane region" description="Helical" evidence="5">
    <location>
        <begin position="102"/>
        <end position="124"/>
    </location>
</feature>
<dbReference type="Proteomes" id="UP000813385">
    <property type="component" value="Unassembled WGS sequence"/>
</dbReference>
<dbReference type="AlphaFoldDB" id="A0A8K0TLR7"/>
<dbReference type="PANTHER" id="PTHR31465">
    <property type="entry name" value="PROTEIN RTA1-RELATED"/>
    <property type="match status" value="1"/>
</dbReference>
<keyword evidence="2 5" id="KW-0812">Transmembrane</keyword>
<dbReference type="GO" id="GO:0000324">
    <property type="term" value="C:fungal-type vacuole"/>
    <property type="evidence" value="ECO:0007669"/>
    <property type="project" value="TreeGrafter"/>
</dbReference>
<keyword evidence="3 5" id="KW-1133">Transmembrane helix</keyword>